<dbReference type="OrthoDB" id="65129at2"/>
<evidence type="ECO:0000256" key="6">
    <source>
        <dbReference type="ARBA" id="ARBA00023136"/>
    </source>
</evidence>
<keyword evidence="9" id="KW-0012">Acyltransferase</keyword>
<dbReference type="PANTHER" id="PTHR40074:SF2">
    <property type="entry name" value="O-ACETYLTRANSFERASE WECH"/>
    <property type="match status" value="1"/>
</dbReference>
<keyword evidence="3" id="KW-1003">Cell membrane</keyword>
<keyword evidence="5 7" id="KW-1133">Transmembrane helix</keyword>
<feature type="transmembrane region" description="Helical" evidence="7">
    <location>
        <begin position="143"/>
        <end position="165"/>
    </location>
</feature>
<keyword evidence="10" id="KW-1185">Reference proteome</keyword>
<evidence type="ECO:0000256" key="5">
    <source>
        <dbReference type="ARBA" id="ARBA00022989"/>
    </source>
</evidence>
<dbReference type="AlphaFoldDB" id="F7NMN6"/>
<feature type="transmembrane region" description="Helical" evidence="7">
    <location>
        <begin position="347"/>
        <end position="367"/>
    </location>
</feature>
<keyword evidence="9" id="KW-0808">Transferase</keyword>
<dbReference type="GO" id="GO:0005886">
    <property type="term" value="C:plasma membrane"/>
    <property type="evidence" value="ECO:0007669"/>
    <property type="project" value="UniProtKB-SubCell"/>
</dbReference>
<evidence type="ECO:0000256" key="7">
    <source>
        <dbReference type="SAM" id="Phobius"/>
    </source>
</evidence>
<evidence type="ECO:0000259" key="8">
    <source>
        <dbReference type="Pfam" id="PF01757"/>
    </source>
</evidence>
<comment type="caution">
    <text evidence="9">The sequence shown here is derived from an EMBL/GenBank/DDBJ whole genome shotgun (WGS) entry which is preliminary data.</text>
</comment>
<keyword evidence="4 7" id="KW-0812">Transmembrane</keyword>
<dbReference type="EMBL" id="AFGF01000181">
    <property type="protein sequence ID" value="EGO62700.1"/>
    <property type="molecule type" value="Genomic_DNA"/>
</dbReference>
<feature type="transmembrane region" description="Helical" evidence="7">
    <location>
        <begin position="281"/>
        <end position="300"/>
    </location>
</feature>
<dbReference type="Proteomes" id="UP000003240">
    <property type="component" value="Unassembled WGS sequence"/>
</dbReference>
<dbReference type="GO" id="GO:0009246">
    <property type="term" value="P:enterobacterial common antigen biosynthetic process"/>
    <property type="evidence" value="ECO:0007669"/>
    <property type="project" value="TreeGrafter"/>
</dbReference>
<evidence type="ECO:0000256" key="3">
    <source>
        <dbReference type="ARBA" id="ARBA00022475"/>
    </source>
</evidence>
<dbReference type="PANTHER" id="PTHR40074">
    <property type="entry name" value="O-ACETYLTRANSFERASE WECH"/>
    <property type="match status" value="1"/>
</dbReference>
<feature type="transmembrane region" description="Helical" evidence="7">
    <location>
        <begin position="202"/>
        <end position="222"/>
    </location>
</feature>
<evidence type="ECO:0000256" key="4">
    <source>
        <dbReference type="ARBA" id="ARBA00022692"/>
    </source>
</evidence>
<dbReference type="STRING" id="1009370.ALO_16836"/>
<dbReference type="InterPro" id="IPR002656">
    <property type="entry name" value="Acyl_transf_3_dom"/>
</dbReference>
<evidence type="ECO:0000256" key="2">
    <source>
        <dbReference type="ARBA" id="ARBA00007400"/>
    </source>
</evidence>
<comment type="subcellular location">
    <subcellularLocation>
        <location evidence="1">Cell membrane</location>
        <topology evidence="1">Multi-pass membrane protein</topology>
    </subcellularLocation>
</comment>
<feature type="domain" description="Acyltransferase 3" evidence="8">
    <location>
        <begin position="19"/>
        <end position="363"/>
    </location>
</feature>
<dbReference type="RefSeq" id="WP_004097885.1">
    <property type="nucleotide sequence ID" value="NZ_AFGF01000181.1"/>
</dbReference>
<accession>F7NMN6</accession>
<proteinExistence type="inferred from homology"/>
<protein>
    <submittedName>
        <fullName evidence="9">Acyltransferase 3</fullName>
    </submittedName>
</protein>
<gene>
    <name evidence="9" type="ORF">ALO_16836</name>
</gene>
<comment type="similarity">
    <text evidence="2">Belongs to the acyltransferase 3 family.</text>
</comment>
<sequence>MKAESTSLSSREQIDAVYIVRALAIIGVLLVHTSAVPVETVAPVSKTFGVYNFINIFNKFGTPTFIFLSAFVLFHSYFSRPFTGELIGRFYKRRLLYVLLPYLIFSLGYYVARTYYLHGLSWEGLIQNAAPAEFFLKLLTGKAFYHLYFVFINVQFYLLFPALLWILQRYPSLSRHLVWAGIVLQWAFVLANHWNGQYADKGSLAVSYISNYFLGAFCGIHYESIKKKSLISSKDIRSRQTRNWLIVWLVWGTAAAAHVYIWHQLRAYGIVLHGLVYEGLWHLHSFLTALVLFQAAHFLLRRLSRAWVNALLHLGMVSFGIYLLHAGLLSFYFNLPVGDSPSVYHPFVAGGFLWALFASWIIVRLGYQLTGSAWILFGPLPSAVPFRQKHPKESESVNRIRPLRNDKMIITLDAGKE</sequence>
<keyword evidence="6 7" id="KW-0472">Membrane</keyword>
<evidence type="ECO:0000313" key="9">
    <source>
        <dbReference type="EMBL" id="EGO62700.1"/>
    </source>
</evidence>
<feature type="transmembrane region" description="Helical" evidence="7">
    <location>
        <begin position="177"/>
        <end position="196"/>
    </location>
</feature>
<feature type="transmembrane region" description="Helical" evidence="7">
    <location>
        <begin position="312"/>
        <end position="335"/>
    </location>
</feature>
<feature type="transmembrane region" description="Helical" evidence="7">
    <location>
        <begin position="95"/>
        <end position="112"/>
    </location>
</feature>
<evidence type="ECO:0000256" key="1">
    <source>
        <dbReference type="ARBA" id="ARBA00004651"/>
    </source>
</evidence>
<feature type="transmembrane region" description="Helical" evidence="7">
    <location>
        <begin position="243"/>
        <end position="261"/>
    </location>
</feature>
<feature type="transmembrane region" description="Helical" evidence="7">
    <location>
        <begin position="56"/>
        <end position="74"/>
    </location>
</feature>
<reference evidence="9 10" key="1">
    <citation type="journal article" date="2011" name="EMBO J.">
        <title>Structural diversity of bacterial flagellar motors.</title>
        <authorList>
            <person name="Chen S."/>
            <person name="Beeby M."/>
            <person name="Murphy G.E."/>
            <person name="Leadbetter J.R."/>
            <person name="Hendrixson D.R."/>
            <person name="Briegel A."/>
            <person name="Li Z."/>
            <person name="Shi J."/>
            <person name="Tocheva E.I."/>
            <person name="Muller A."/>
            <person name="Dobro M.J."/>
            <person name="Jensen G.J."/>
        </authorList>
    </citation>
    <scope>NUCLEOTIDE SEQUENCE [LARGE SCALE GENOMIC DNA]</scope>
    <source>
        <strain evidence="9 10">DSM 6540</strain>
    </source>
</reference>
<evidence type="ECO:0000313" key="10">
    <source>
        <dbReference type="Proteomes" id="UP000003240"/>
    </source>
</evidence>
<organism evidence="9 10">
    <name type="scientific">Acetonema longum DSM 6540</name>
    <dbReference type="NCBI Taxonomy" id="1009370"/>
    <lineage>
        <taxon>Bacteria</taxon>
        <taxon>Bacillati</taxon>
        <taxon>Bacillota</taxon>
        <taxon>Negativicutes</taxon>
        <taxon>Acetonemataceae</taxon>
        <taxon>Acetonema</taxon>
    </lineage>
</organism>
<dbReference type="GO" id="GO:0016413">
    <property type="term" value="F:O-acetyltransferase activity"/>
    <property type="evidence" value="ECO:0007669"/>
    <property type="project" value="TreeGrafter"/>
</dbReference>
<feature type="transmembrane region" description="Helical" evidence="7">
    <location>
        <begin position="16"/>
        <end position="36"/>
    </location>
</feature>
<name>F7NMN6_9FIRM</name>
<dbReference type="Pfam" id="PF01757">
    <property type="entry name" value="Acyl_transf_3"/>
    <property type="match status" value="1"/>
</dbReference>
<dbReference type="eggNOG" id="COG1835">
    <property type="taxonomic scope" value="Bacteria"/>
</dbReference>